<dbReference type="OrthoDB" id="1298255at2759"/>
<evidence type="ECO:0000313" key="1">
    <source>
        <dbReference type="EMBL" id="PON80882.1"/>
    </source>
</evidence>
<dbReference type="Gene3D" id="1.20.1250.20">
    <property type="entry name" value="MFS general substrate transporter like domains"/>
    <property type="match status" value="1"/>
</dbReference>
<organism evidence="1 2">
    <name type="scientific">Trema orientale</name>
    <name type="common">Charcoal tree</name>
    <name type="synonym">Celtis orientalis</name>
    <dbReference type="NCBI Taxonomy" id="63057"/>
    <lineage>
        <taxon>Eukaryota</taxon>
        <taxon>Viridiplantae</taxon>
        <taxon>Streptophyta</taxon>
        <taxon>Embryophyta</taxon>
        <taxon>Tracheophyta</taxon>
        <taxon>Spermatophyta</taxon>
        <taxon>Magnoliopsida</taxon>
        <taxon>eudicotyledons</taxon>
        <taxon>Gunneridae</taxon>
        <taxon>Pentapetalae</taxon>
        <taxon>rosids</taxon>
        <taxon>fabids</taxon>
        <taxon>Rosales</taxon>
        <taxon>Cannabaceae</taxon>
        <taxon>Trema</taxon>
    </lineage>
</organism>
<reference evidence="2" key="1">
    <citation type="submission" date="2016-06" db="EMBL/GenBank/DDBJ databases">
        <title>Parallel loss of symbiosis genes in relatives of nitrogen-fixing non-legume Parasponia.</title>
        <authorList>
            <person name="Van Velzen R."/>
            <person name="Holmer R."/>
            <person name="Bu F."/>
            <person name="Rutten L."/>
            <person name="Van Zeijl A."/>
            <person name="Liu W."/>
            <person name="Santuari L."/>
            <person name="Cao Q."/>
            <person name="Sharma T."/>
            <person name="Shen D."/>
            <person name="Roswanjaya Y."/>
            <person name="Wardhani T."/>
            <person name="Kalhor M.S."/>
            <person name="Jansen J."/>
            <person name="Van den Hoogen J."/>
            <person name="Gungor B."/>
            <person name="Hartog M."/>
            <person name="Hontelez J."/>
            <person name="Verver J."/>
            <person name="Yang W.-C."/>
            <person name="Schijlen E."/>
            <person name="Repin R."/>
            <person name="Schilthuizen M."/>
            <person name="Schranz E."/>
            <person name="Heidstra R."/>
            <person name="Miyata K."/>
            <person name="Fedorova E."/>
            <person name="Kohlen W."/>
            <person name="Bisseling T."/>
            <person name="Smit S."/>
            <person name="Geurts R."/>
        </authorList>
    </citation>
    <scope>NUCLEOTIDE SEQUENCE [LARGE SCALE GENOMIC DNA]</scope>
    <source>
        <strain evidence="2">cv. RG33-2</strain>
    </source>
</reference>
<protein>
    <submittedName>
        <fullName evidence="1">Uncharacterized protein</fullName>
    </submittedName>
</protein>
<gene>
    <name evidence="1" type="ORF">TorRG33x02_233780</name>
</gene>
<sequence>MSKVLKVEIQNDNKSNAIEERNDLSFGLFSSQFLKRHGRHLLGTTAAWFFVDVAYYSQNLFQKDIFSAVGWLLMAKTMSALDELFKISRAQFLIALYGTVPG</sequence>
<proteinExistence type="predicted"/>
<accession>A0A2P5E5S4</accession>
<name>A0A2P5E5S4_TREOI</name>
<evidence type="ECO:0000313" key="2">
    <source>
        <dbReference type="Proteomes" id="UP000237000"/>
    </source>
</evidence>
<dbReference type="EMBL" id="JXTC01000230">
    <property type="protein sequence ID" value="PON80882.1"/>
    <property type="molecule type" value="Genomic_DNA"/>
</dbReference>
<dbReference type="InterPro" id="IPR036259">
    <property type="entry name" value="MFS_trans_sf"/>
</dbReference>
<dbReference type="AlphaFoldDB" id="A0A2P5E5S4"/>
<comment type="caution">
    <text evidence="1">The sequence shown here is derived from an EMBL/GenBank/DDBJ whole genome shotgun (WGS) entry which is preliminary data.</text>
</comment>
<dbReference type="InParanoid" id="A0A2P5E5S4"/>
<dbReference type="Proteomes" id="UP000237000">
    <property type="component" value="Unassembled WGS sequence"/>
</dbReference>
<keyword evidence="2" id="KW-1185">Reference proteome</keyword>